<dbReference type="Proteomes" id="UP001172457">
    <property type="component" value="Chromosome 1"/>
</dbReference>
<reference evidence="1" key="1">
    <citation type="submission" date="2023-03" db="EMBL/GenBank/DDBJ databases">
        <title>Chromosome-scale reference genome and RAD-based genetic map of yellow starthistle (Centaurea solstitialis) reveal putative structural variation and QTLs associated with invader traits.</title>
        <authorList>
            <person name="Reatini B."/>
            <person name="Cang F.A."/>
            <person name="Jiang Q."/>
            <person name="Mckibben M.T.W."/>
            <person name="Barker M.S."/>
            <person name="Rieseberg L.H."/>
            <person name="Dlugosch K.M."/>
        </authorList>
    </citation>
    <scope>NUCLEOTIDE SEQUENCE</scope>
    <source>
        <strain evidence="1">CAN-66</strain>
        <tissue evidence="1">Leaf</tissue>
    </source>
</reference>
<evidence type="ECO:0000313" key="2">
    <source>
        <dbReference type="Proteomes" id="UP001172457"/>
    </source>
</evidence>
<dbReference type="AlphaFoldDB" id="A0AA38WT41"/>
<sequence>MKSVTGGKTARSVMKQELLPFSDDPRSHLHRRFNSSVHQPFLELSLDQVHALQNLSLPVYDLPARYLISQESTLHSVVDVEKGPVAELGKLAKSHKSAFPLLPCHIKNPVLRYPGWHVGKVGINTRYEQVRSEQVDLRLAALDRKLVVRHPRKSDRVANVLLQNLGSVSIVFGSENWTLEVLDEREEIFQMHPIQICFRE</sequence>
<proteinExistence type="predicted"/>
<dbReference type="EMBL" id="JARYMX010000001">
    <property type="protein sequence ID" value="KAJ9566315.1"/>
    <property type="molecule type" value="Genomic_DNA"/>
</dbReference>
<organism evidence="1 2">
    <name type="scientific">Centaurea solstitialis</name>
    <name type="common">yellow star-thistle</name>
    <dbReference type="NCBI Taxonomy" id="347529"/>
    <lineage>
        <taxon>Eukaryota</taxon>
        <taxon>Viridiplantae</taxon>
        <taxon>Streptophyta</taxon>
        <taxon>Embryophyta</taxon>
        <taxon>Tracheophyta</taxon>
        <taxon>Spermatophyta</taxon>
        <taxon>Magnoliopsida</taxon>
        <taxon>eudicotyledons</taxon>
        <taxon>Gunneridae</taxon>
        <taxon>Pentapetalae</taxon>
        <taxon>asterids</taxon>
        <taxon>campanulids</taxon>
        <taxon>Asterales</taxon>
        <taxon>Asteraceae</taxon>
        <taxon>Carduoideae</taxon>
        <taxon>Cardueae</taxon>
        <taxon>Centaureinae</taxon>
        <taxon>Centaurea</taxon>
    </lineage>
</organism>
<protein>
    <submittedName>
        <fullName evidence="1">Uncharacterized protein</fullName>
    </submittedName>
</protein>
<name>A0AA38WT41_9ASTR</name>
<accession>A0AA38WT41</accession>
<comment type="caution">
    <text evidence="1">The sequence shown here is derived from an EMBL/GenBank/DDBJ whole genome shotgun (WGS) entry which is preliminary data.</text>
</comment>
<gene>
    <name evidence="1" type="ORF">OSB04_002281</name>
</gene>
<evidence type="ECO:0000313" key="1">
    <source>
        <dbReference type="EMBL" id="KAJ9566315.1"/>
    </source>
</evidence>
<keyword evidence="2" id="KW-1185">Reference proteome</keyword>